<name>A0A9X1JP57_9SPHN</name>
<feature type="compositionally biased region" description="Polar residues" evidence="1">
    <location>
        <begin position="147"/>
        <end position="160"/>
    </location>
</feature>
<organism evidence="2 3">
    <name type="scientific">Erythrobacter crassostreae</name>
    <dbReference type="NCBI Taxonomy" id="2828328"/>
    <lineage>
        <taxon>Bacteria</taxon>
        <taxon>Pseudomonadati</taxon>
        <taxon>Pseudomonadota</taxon>
        <taxon>Alphaproteobacteria</taxon>
        <taxon>Sphingomonadales</taxon>
        <taxon>Erythrobacteraceae</taxon>
        <taxon>Erythrobacter/Porphyrobacter group</taxon>
        <taxon>Erythrobacter</taxon>
    </lineage>
</organism>
<gene>
    <name evidence="2" type="ORF">KCG46_05785</name>
</gene>
<feature type="compositionally biased region" description="Basic and acidic residues" evidence="1">
    <location>
        <begin position="123"/>
        <end position="145"/>
    </location>
</feature>
<reference evidence="2" key="1">
    <citation type="submission" date="2021-04" db="EMBL/GenBank/DDBJ databases">
        <authorList>
            <person name="Pira H."/>
            <person name="Risdian C."/>
            <person name="Wink J."/>
        </authorList>
    </citation>
    <scope>NUCLEOTIDE SEQUENCE</scope>
    <source>
        <strain evidence="2">WH158</strain>
    </source>
</reference>
<keyword evidence="3" id="KW-1185">Reference proteome</keyword>
<evidence type="ECO:0000313" key="2">
    <source>
        <dbReference type="EMBL" id="MBV7259087.1"/>
    </source>
</evidence>
<dbReference type="RefSeq" id="WP_218404329.1">
    <property type="nucleotide sequence ID" value="NZ_JAGSPC010000001.1"/>
</dbReference>
<sequence>MSFASRFNPKTGVLDFWHEFRKPNPLRIPILIASTMPLVLMYFWVTSETAYKAPESPQITYITTYDPDRSDADIIASNEENQEVKDLRKAREEEIAQRKRDLYKALGAAAGMDVDEIEAEADARRAAEEAAEAERRAELFGRDGQDAASSEDATVEGTNP</sequence>
<dbReference type="Proteomes" id="UP001138681">
    <property type="component" value="Unassembled WGS sequence"/>
</dbReference>
<dbReference type="AlphaFoldDB" id="A0A9X1JP57"/>
<proteinExistence type="predicted"/>
<protein>
    <submittedName>
        <fullName evidence="2">Uncharacterized protein</fullName>
    </submittedName>
</protein>
<accession>A0A9X1JP57</accession>
<evidence type="ECO:0000256" key="1">
    <source>
        <dbReference type="SAM" id="MobiDB-lite"/>
    </source>
</evidence>
<evidence type="ECO:0000313" key="3">
    <source>
        <dbReference type="Proteomes" id="UP001138681"/>
    </source>
</evidence>
<dbReference type="EMBL" id="JAGSPC010000001">
    <property type="protein sequence ID" value="MBV7259087.1"/>
    <property type="molecule type" value="Genomic_DNA"/>
</dbReference>
<comment type="caution">
    <text evidence="2">The sequence shown here is derived from an EMBL/GenBank/DDBJ whole genome shotgun (WGS) entry which is preliminary data.</text>
</comment>
<feature type="region of interest" description="Disordered" evidence="1">
    <location>
        <begin position="123"/>
        <end position="160"/>
    </location>
</feature>